<dbReference type="OrthoDB" id="195502at2"/>
<feature type="transmembrane region" description="Helical" evidence="1">
    <location>
        <begin position="151"/>
        <end position="171"/>
    </location>
</feature>
<keyword evidence="3" id="KW-1185">Reference proteome</keyword>
<evidence type="ECO:0008006" key="4">
    <source>
        <dbReference type="Google" id="ProtNLM"/>
    </source>
</evidence>
<dbReference type="AlphaFoldDB" id="A0A0M4GDL4"/>
<dbReference type="PATRIC" id="fig|1441095.3.peg.2451"/>
<sequence>MSKGLNIFLFIISVMWVLHTFSKNFMIDPNFERFLSRKDFPIQNEGLWILMIRIHIVLALIALLTGPVALIKRIRVKRLPVHRWFGRIYVLSIILNYIPGLYVSLFATGGLLSTAGFFILNTLWLCTTLIGYRAIRKKRMIPHSQWMLRSFFLSFANMTIYIIVAIFHNALNFPYAYSYTMASWMCWILNLLLAEMIIKKNLNVKRAAH</sequence>
<feature type="transmembrane region" description="Helical" evidence="1">
    <location>
        <begin position="177"/>
        <end position="198"/>
    </location>
</feature>
<evidence type="ECO:0000313" key="3">
    <source>
        <dbReference type="Proteomes" id="UP000067625"/>
    </source>
</evidence>
<feature type="transmembrane region" description="Helical" evidence="1">
    <location>
        <begin position="84"/>
        <end position="105"/>
    </location>
</feature>
<feature type="transmembrane region" description="Helical" evidence="1">
    <location>
        <begin position="111"/>
        <end position="130"/>
    </location>
</feature>
<protein>
    <recommendedName>
        <fullName evidence="4">DUF2306 domain-containing protein</fullName>
    </recommendedName>
</protein>
<dbReference type="Proteomes" id="UP000067625">
    <property type="component" value="Chromosome"/>
</dbReference>
<organism evidence="2 3">
    <name type="scientific">Bacillus gobiensis</name>
    <dbReference type="NCBI Taxonomy" id="1441095"/>
    <lineage>
        <taxon>Bacteria</taxon>
        <taxon>Bacillati</taxon>
        <taxon>Bacillota</taxon>
        <taxon>Bacilli</taxon>
        <taxon>Bacillales</taxon>
        <taxon>Bacillaceae</taxon>
        <taxon>Bacillus</taxon>
    </lineage>
</organism>
<feature type="transmembrane region" description="Helical" evidence="1">
    <location>
        <begin position="7"/>
        <end position="27"/>
    </location>
</feature>
<reference evidence="3" key="1">
    <citation type="submission" date="2015-08" db="EMBL/GenBank/DDBJ databases">
        <title>Genome sequencing project for genomic taxonomy and phylogenomics of Bacillus-like bacteria.</title>
        <authorList>
            <person name="Liu B."/>
            <person name="Wang J."/>
            <person name="Zhu Y."/>
            <person name="Liu G."/>
            <person name="Chen Q."/>
            <person name="Chen Z."/>
            <person name="Lan J."/>
            <person name="Che J."/>
            <person name="Ge C."/>
            <person name="Shi H."/>
            <person name="Pan Z."/>
            <person name="Liu X."/>
        </authorList>
    </citation>
    <scope>NUCLEOTIDE SEQUENCE [LARGE SCALE GENOMIC DNA]</scope>
    <source>
        <strain evidence="3">FJAT-4402</strain>
    </source>
</reference>
<dbReference type="InterPro" id="IPR018750">
    <property type="entry name" value="DUF2306_membrane"/>
</dbReference>
<proteinExistence type="predicted"/>
<reference evidence="2 3" key="2">
    <citation type="journal article" date="2016" name="Int. J. Syst. Evol. Microbiol.">
        <title>Bacillus gobiensis sp. nov., isolated from a soil sample.</title>
        <authorList>
            <person name="Liu B."/>
            <person name="Liu G.H."/>
            <person name="Cetin S."/>
            <person name="Schumann P."/>
            <person name="Pan Z.Z."/>
            <person name="Chen Q.Q."/>
        </authorList>
    </citation>
    <scope>NUCLEOTIDE SEQUENCE [LARGE SCALE GENOMIC DNA]</scope>
    <source>
        <strain evidence="2 3">FJAT-4402</strain>
    </source>
</reference>
<feature type="transmembrane region" description="Helical" evidence="1">
    <location>
        <begin position="47"/>
        <end position="72"/>
    </location>
</feature>
<evidence type="ECO:0000256" key="1">
    <source>
        <dbReference type="SAM" id="Phobius"/>
    </source>
</evidence>
<accession>A0A0M4GDL4</accession>
<evidence type="ECO:0000313" key="2">
    <source>
        <dbReference type="EMBL" id="ALC84208.1"/>
    </source>
</evidence>
<keyword evidence="1" id="KW-0812">Transmembrane</keyword>
<dbReference type="Pfam" id="PF10067">
    <property type="entry name" value="DUF2306"/>
    <property type="match status" value="1"/>
</dbReference>
<dbReference type="STRING" id="1441095.AM592_11145"/>
<gene>
    <name evidence="2" type="ORF">AM592_11145</name>
</gene>
<keyword evidence="1" id="KW-1133">Transmembrane helix</keyword>
<name>A0A0M4GDL4_9BACI</name>
<dbReference type="EMBL" id="CP012600">
    <property type="protein sequence ID" value="ALC84208.1"/>
    <property type="molecule type" value="Genomic_DNA"/>
</dbReference>
<keyword evidence="1" id="KW-0472">Membrane</keyword>